<dbReference type="Proteomes" id="UP000001876">
    <property type="component" value="Unassembled WGS sequence"/>
</dbReference>
<dbReference type="GeneID" id="9682382"/>
<evidence type="ECO:0000313" key="2">
    <source>
        <dbReference type="EMBL" id="EEH59065.1"/>
    </source>
</evidence>
<dbReference type="EMBL" id="GG663737">
    <property type="protein sequence ID" value="EEH59065.1"/>
    <property type="molecule type" value="Genomic_DNA"/>
</dbReference>
<gene>
    <name evidence="2" type="ORF">MICPUCDRAFT_56559</name>
</gene>
<dbReference type="PANTHER" id="PTHR40050">
    <property type="entry name" value="INNER SPORE COAT PROTEIN H"/>
    <property type="match status" value="1"/>
</dbReference>
<accession>C1MMK2</accession>
<name>C1MMK2_MICPC</name>
<dbReference type="OMA" id="RIPWDME"/>
<dbReference type="InterPro" id="IPR014867">
    <property type="entry name" value="Spore_coat_CotH_CotH2/3/7"/>
</dbReference>
<feature type="signal peptide" evidence="1">
    <location>
        <begin position="1"/>
        <end position="21"/>
    </location>
</feature>
<evidence type="ECO:0000313" key="3">
    <source>
        <dbReference type="Proteomes" id="UP000001876"/>
    </source>
</evidence>
<protein>
    <submittedName>
        <fullName evidence="2">Predicted protein</fullName>
    </submittedName>
</protein>
<feature type="chain" id="PRO_5002911997" evidence="1">
    <location>
        <begin position="22"/>
        <end position="550"/>
    </location>
</feature>
<sequence length="550" mass="61223">MFAARLALVLAASCAFVVARAEEPTFEARTTTRPTSARAGEDLRVAARVGFSDAFSSSRGARLARWSDAFDASYATVELHYRVMWDDETRVVAMTRAPSPSPSSASASAPSFEGAIPASNLPTRGGMVRYWIVARGLDGMYARKPSRQGDHYGAVVDAEAIGGETTLPTLFVFASDVAGSERDDPVPCSVAYHEPGRVVRFYDGGVTIRRRGSGRRDKANMFGKGGSKDWPKRKFKLDFRGKAFRARWDENVPDVETKVEEINLHSSFDEPGGTTSYLRETLAAAAFKRFGVKAPEARHVVVRRNGEFFGLYVMVEQPDDSFLARAGLDPSGSMFKAVHWKYSNLRPLVQHSWVPCEFAPEWESGWGPCPEVYRYAAVANPDETRAVGELKAFINDLDAVNRGGDTSRLWDVVDVNAVVKEMAVQTALLHQDRCAKNYFVHRNPSDGKWRRIPWDMEDAFATDYRDRDGRCDANGREPCRGDSGTYCVMSCEWWNSPYFCDENHPQDIFTESDGRSTWNHLVNAVLKDGGARDAYARELQRALTTLHLSG</sequence>
<dbReference type="KEGG" id="mpp:MICPUCDRAFT_56559"/>
<evidence type="ECO:0000256" key="1">
    <source>
        <dbReference type="SAM" id="SignalP"/>
    </source>
</evidence>
<organism evidence="3">
    <name type="scientific">Micromonas pusilla (strain CCMP1545)</name>
    <name type="common">Picoplanktonic green alga</name>
    <dbReference type="NCBI Taxonomy" id="564608"/>
    <lineage>
        <taxon>Eukaryota</taxon>
        <taxon>Viridiplantae</taxon>
        <taxon>Chlorophyta</taxon>
        <taxon>Mamiellophyceae</taxon>
        <taxon>Mamiellales</taxon>
        <taxon>Mamiellaceae</taxon>
        <taxon>Micromonas</taxon>
    </lineage>
</organism>
<dbReference type="OrthoDB" id="498721at2759"/>
<reference evidence="2 3" key="1">
    <citation type="journal article" date="2009" name="Science">
        <title>Green evolution and dynamic adaptations revealed by genomes of the marine picoeukaryotes Micromonas.</title>
        <authorList>
            <person name="Worden A.Z."/>
            <person name="Lee J.H."/>
            <person name="Mock T."/>
            <person name="Rouze P."/>
            <person name="Simmons M.P."/>
            <person name="Aerts A.L."/>
            <person name="Allen A.E."/>
            <person name="Cuvelier M.L."/>
            <person name="Derelle E."/>
            <person name="Everett M.V."/>
            <person name="Foulon E."/>
            <person name="Grimwood J."/>
            <person name="Gundlach H."/>
            <person name="Henrissat B."/>
            <person name="Napoli C."/>
            <person name="McDonald S.M."/>
            <person name="Parker M.S."/>
            <person name="Rombauts S."/>
            <person name="Salamov A."/>
            <person name="Von Dassow P."/>
            <person name="Badger J.H."/>
            <person name="Coutinho P.M."/>
            <person name="Demir E."/>
            <person name="Dubchak I."/>
            <person name="Gentemann C."/>
            <person name="Eikrem W."/>
            <person name="Gready J.E."/>
            <person name="John U."/>
            <person name="Lanier W."/>
            <person name="Lindquist E.A."/>
            <person name="Lucas S."/>
            <person name="Mayer K.F."/>
            <person name="Moreau H."/>
            <person name="Not F."/>
            <person name="Otillar R."/>
            <person name="Panaud O."/>
            <person name="Pangilinan J."/>
            <person name="Paulsen I."/>
            <person name="Piegu B."/>
            <person name="Poliakov A."/>
            <person name="Robbens S."/>
            <person name="Schmutz J."/>
            <person name="Toulza E."/>
            <person name="Wyss T."/>
            <person name="Zelensky A."/>
            <person name="Zhou K."/>
            <person name="Armbrust E.V."/>
            <person name="Bhattacharya D."/>
            <person name="Goodenough U.W."/>
            <person name="Van de Peer Y."/>
            <person name="Grigoriev I.V."/>
        </authorList>
    </citation>
    <scope>NUCLEOTIDE SEQUENCE [LARGE SCALE GENOMIC DNA]</scope>
    <source>
        <strain evidence="2 3">CCMP1545</strain>
    </source>
</reference>
<dbReference type="AlphaFoldDB" id="C1MMK2"/>
<keyword evidence="1" id="KW-0732">Signal</keyword>
<dbReference type="PANTHER" id="PTHR40050:SF1">
    <property type="entry name" value="INNER SPORE COAT PROTEIN H"/>
    <property type="match status" value="1"/>
</dbReference>
<keyword evidence="3" id="KW-1185">Reference proteome</keyword>
<proteinExistence type="predicted"/>
<dbReference type="Pfam" id="PF08757">
    <property type="entry name" value="CotH"/>
    <property type="match status" value="1"/>
</dbReference>
<dbReference type="RefSeq" id="XP_003057420.1">
    <property type="nucleotide sequence ID" value="XM_003057374.1"/>
</dbReference>